<dbReference type="EMBL" id="QJHK01000008">
    <property type="protein sequence ID" value="PXY40741.1"/>
    <property type="molecule type" value="Genomic_DNA"/>
</dbReference>
<keyword evidence="2" id="KW-1185">Reference proteome</keyword>
<dbReference type="OrthoDB" id="9771846at2"/>
<accession>A0A2V4BPF3</accession>
<reference evidence="1 2" key="1">
    <citation type="submission" date="2018-05" db="EMBL/GenBank/DDBJ databases">
        <title>Flavobacterium sp. strain IMCC34759, incomplete genome.</title>
        <authorList>
            <person name="Joung Y."/>
            <person name="Cho J."/>
        </authorList>
    </citation>
    <scope>NUCLEOTIDE SEQUENCE [LARGE SCALE GENOMIC DNA]</scope>
    <source>
        <strain evidence="1 2">IMCC34759</strain>
    </source>
</reference>
<protein>
    <recommendedName>
        <fullName evidence="3">Rhamnosyl transferase</fullName>
    </recommendedName>
</protein>
<sequence>MINFVHLIKFYVFYKSNDLNFTLQIINLFLHKTYFVFNKKSQMFEHYLITRFNLKNPNWDVTKNNEELLTDSWMKDRIWLFENFCLPSVQSQTNKNFTWLIYLDTTTAEKYKTRITDLTSATENIKLFFINGMNEFYPEIQKAVTNNKPYLITSRIDNDDVISSFFIDEVQKKFASQNFLAIDVIKGYSLQIKPTYILGKKEHVFNPFISLIEKNNNPKTVWFNDHTQWKKESRIIQVNDKRLWMSVIHEKNKVNEFDGYDNVKWEAINSEFIVSEELRDLISQKSIPYKDWMFLSLKNMLYVKMVFFSKKIKKAIGLYKIK</sequence>
<proteinExistence type="predicted"/>
<organism evidence="1 2">
    <name type="scientific">Flavobacterium cheongpyeongense</name>
    <dbReference type="NCBI Taxonomy" id="2212651"/>
    <lineage>
        <taxon>Bacteria</taxon>
        <taxon>Pseudomonadati</taxon>
        <taxon>Bacteroidota</taxon>
        <taxon>Flavobacteriia</taxon>
        <taxon>Flavobacteriales</taxon>
        <taxon>Flavobacteriaceae</taxon>
        <taxon>Flavobacterium</taxon>
    </lineage>
</organism>
<dbReference type="Pfam" id="PF11316">
    <property type="entry name" value="Rhamno_transf"/>
    <property type="match status" value="1"/>
</dbReference>
<dbReference type="Proteomes" id="UP000247903">
    <property type="component" value="Unassembled WGS sequence"/>
</dbReference>
<comment type="caution">
    <text evidence="1">The sequence shown here is derived from an EMBL/GenBank/DDBJ whole genome shotgun (WGS) entry which is preliminary data.</text>
</comment>
<gene>
    <name evidence="1" type="ORF">DMB65_10935</name>
</gene>
<evidence type="ECO:0000313" key="2">
    <source>
        <dbReference type="Proteomes" id="UP000247903"/>
    </source>
</evidence>
<dbReference type="AlphaFoldDB" id="A0A2V4BPF3"/>
<evidence type="ECO:0000313" key="1">
    <source>
        <dbReference type="EMBL" id="PXY40741.1"/>
    </source>
</evidence>
<evidence type="ECO:0008006" key="3">
    <source>
        <dbReference type="Google" id="ProtNLM"/>
    </source>
</evidence>
<dbReference type="InterPro" id="IPR021466">
    <property type="entry name" value="Put_rhamnosyl_transferase"/>
</dbReference>
<name>A0A2V4BPF3_9FLAO</name>